<dbReference type="OrthoDB" id="5861528at2759"/>
<dbReference type="EMBL" id="UYYB01000162">
    <property type="protein sequence ID" value="VDM65124.1"/>
    <property type="molecule type" value="Genomic_DNA"/>
</dbReference>
<feature type="non-terminal residue" evidence="3">
    <location>
        <position position="939"/>
    </location>
</feature>
<dbReference type="AlphaFoldDB" id="A0A3P7IHT3"/>
<accession>A0A3P7IHT3</accession>
<evidence type="ECO:0000256" key="1">
    <source>
        <dbReference type="SAM" id="MobiDB-lite"/>
    </source>
</evidence>
<protein>
    <submittedName>
        <fullName evidence="3">Uncharacterized protein</fullName>
    </submittedName>
</protein>
<keyword evidence="2" id="KW-0732">Signal</keyword>
<dbReference type="InterPro" id="IPR033228">
    <property type="entry name" value="SZT2"/>
</dbReference>
<evidence type="ECO:0000313" key="4">
    <source>
        <dbReference type="Proteomes" id="UP000270094"/>
    </source>
</evidence>
<feature type="chain" id="PRO_5018215290" evidence="2">
    <location>
        <begin position="26"/>
        <end position="939"/>
    </location>
</feature>
<dbReference type="PANTHER" id="PTHR14918:SF3">
    <property type="entry name" value="KICSTOR COMPLEX PROTEIN SZT2"/>
    <property type="match status" value="1"/>
</dbReference>
<name>A0A3P7IHT3_STRVU</name>
<proteinExistence type="predicted"/>
<feature type="signal peptide" evidence="2">
    <location>
        <begin position="1"/>
        <end position="25"/>
    </location>
</feature>
<dbReference type="GO" id="GO:0005777">
    <property type="term" value="C:peroxisome"/>
    <property type="evidence" value="ECO:0007669"/>
    <property type="project" value="InterPro"/>
</dbReference>
<organism evidence="3 4">
    <name type="scientific">Strongylus vulgaris</name>
    <name type="common">Blood worm</name>
    <dbReference type="NCBI Taxonomy" id="40348"/>
    <lineage>
        <taxon>Eukaryota</taxon>
        <taxon>Metazoa</taxon>
        <taxon>Ecdysozoa</taxon>
        <taxon>Nematoda</taxon>
        <taxon>Chromadorea</taxon>
        <taxon>Rhabditida</taxon>
        <taxon>Rhabditina</taxon>
        <taxon>Rhabditomorpha</taxon>
        <taxon>Strongyloidea</taxon>
        <taxon>Strongylidae</taxon>
        <taxon>Strongylus</taxon>
    </lineage>
</organism>
<gene>
    <name evidence="3" type="ORF">SVUK_LOCUS122</name>
</gene>
<dbReference type="Proteomes" id="UP000270094">
    <property type="component" value="Unassembled WGS sequence"/>
</dbReference>
<feature type="region of interest" description="Disordered" evidence="1">
    <location>
        <begin position="233"/>
        <end position="256"/>
    </location>
</feature>
<dbReference type="PANTHER" id="PTHR14918">
    <property type="entry name" value="KICSTOR COMPLEX PROTEIN SZT2"/>
    <property type="match status" value="1"/>
</dbReference>
<evidence type="ECO:0000256" key="2">
    <source>
        <dbReference type="SAM" id="SignalP"/>
    </source>
</evidence>
<feature type="region of interest" description="Disordered" evidence="1">
    <location>
        <begin position="40"/>
        <end position="60"/>
    </location>
</feature>
<sequence>MLRVKAVLVDAIPLLFCLCDEPILATDLAKRKLPKSPRVLDRRFSSSPSAKINEQEQEPEIPNKEWVSSTRCLEVLRENYKPGRLNDIINNVDEVVISKAVVSALYTAVHSGITIDQAVVRSILDEQCECTSLEIDGVAKNLNKFCAHLNKEAKLEEDPNTTFCGEDKVQLTFAKILHGTFNQVPGLPYYYYTPQRKESDGRYPITSEMASFNGLFGEHAPRGWDATFIERKNSTTQPEQSGEDRSPDEAFSAAGSLRRSDRPLDQFRLRYALNGENEIEKMKNAEDKHVKNVHGSDFPLFIYFMCSVEYPDRSMDTFPLTFLPTCVHEVAFPGVEVRITDVASVVVRLDIYVMTWPSEEENRHDDSDSESDEDTHSERQIKFMAKLPKKVRAVVSELMNRLNRLVELETVLLDSRKPNITVEKIKEISKYIEGECAREKEYKSGQFETRLRRFPLVIQCEEAMDRLKDRMNGLYLEYCVLRRVADSNMYYCCQVEDLEAYERYTRHKSGSRSDSCDANELLRRDHLYDFWVILTIDDNIKLQFCQRENGRHDRIFELAWRKCRQTIRVINQELLLNRMFELRECDPLLMTNMNDSISAHDSSLDRSNTSSVSEDHEVDTHIAHGARFTFAPGYFACKLQEQLWFEVHPRLRVLRSNSRDPLAFGCEALRITLEQFAIRNIPNTYVVRESNGNVSYMQLHTSVETFGASLKMNKITVKKKKVAEEAEKFKNHILLAVYGVDKPGHEICEVLSECLQKRLNQVTLNQLIDTLAKNTQTRLDCSDVQFLQRDPASPAGVFNYSIPNSMAQFLQPLSYYTHQHMQAAMPSARYKEDYGSGSTHGDRSVFFPLPFPEKQPESYVPIFYLLVKSPQGGIRSTGIAAIELRFVNSNGSMATLTLGRLNNSTHQSLAPTNIDDEKREAFYREMTMTMSCKQPREMP</sequence>
<reference evidence="3 4" key="1">
    <citation type="submission" date="2018-11" db="EMBL/GenBank/DDBJ databases">
        <authorList>
            <consortium name="Pathogen Informatics"/>
        </authorList>
    </citation>
    <scope>NUCLEOTIDE SEQUENCE [LARGE SCALE GENOMIC DNA]</scope>
</reference>
<keyword evidence="4" id="KW-1185">Reference proteome</keyword>
<evidence type="ECO:0000313" key="3">
    <source>
        <dbReference type="EMBL" id="VDM65124.1"/>
    </source>
</evidence>